<accession>A0A0S4J2Q9</accession>
<dbReference type="AlphaFoldDB" id="A0A0S4J2Q9"/>
<name>A0A0S4J2Q9_BODSA</name>
<keyword evidence="2" id="KW-1185">Reference proteome</keyword>
<sequence>MLSAINFRRTRNMGGTWFTSTAPSPSSTLAADVAAASSVFSSGPAPIGSRAQFIPEYQFVLSNPITHMDRVITPVLRSRIDHARQTALSIKSSTQSPSSFVSSQKLPQVLASNNNDPWQQQQLEAESALRSAVAATAAAITPDAANDTPKRDEEFNTPKLAAIPKAPGHTSLSAHAAKPPLALLGGKRLMSAAVSRRVPAAQPPVPLSIAALKLGGRAASAGSRRSSNASSTDTEFAAKVASLEVVLQQERESRLRVQQDLLRLERLLEAKIKPAK</sequence>
<gene>
    <name evidence="1" type="ORF">BSAL_81955</name>
</gene>
<dbReference type="EMBL" id="CYKH01000895">
    <property type="protein sequence ID" value="CUG59993.1"/>
    <property type="molecule type" value="Genomic_DNA"/>
</dbReference>
<reference evidence="2" key="1">
    <citation type="submission" date="2015-09" db="EMBL/GenBank/DDBJ databases">
        <authorList>
            <consortium name="Pathogen Informatics"/>
        </authorList>
    </citation>
    <scope>NUCLEOTIDE SEQUENCE [LARGE SCALE GENOMIC DNA]</scope>
    <source>
        <strain evidence="2">Lake Konstanz</strain>
    </source>
</reference>
<protein>
    <submittedName>
        <fullName evidence="1">Uncharacterized protein</fullName>
    </submittedName>
</protein>
<dbReference type="Proteomes" id="UP000051952">
    <property type="component" value="Unassembled WGS sequence"/>
</dbReference>
<organism evidence="1 2">
    <name type="scientific">Bodo saltans</name>
    <name type="common">Flagellated protozoan</name>
    <dbReference type="NCBI Taxonomy" id="75058"/>
    <lineage>
        <taxon>Eukaryota</taxon>
        <taxon>Discoba</taxon>
        <taxon>Euglenozoa</taxon>
        <taxon>Kinetoplastea</taxon>
        <taxon>Metakinetoplastina</taxon>
        <taxon>Eubodonida</taxon>
        <taxon>Bodonidae</taxon>
        <taxon>Bodo</taxon>
    </lineage>
</organism>
<evidence type="ECO:0000313" key="1">
    <source>
        <dbReference type="EMBL" id="CUG59993.1"/>
    </source>
</evidence>
<dbReference type="VEuPathDB" id="TriTrypDB:BSAL_81955"/>
<proteinExistence type="predicted"/>
<evidence type="ECO:0000313" key="2">
    <source>
        <dbReference type="Proteomes" id="UP000051952"/>
    </source>
</evidence>